<evidence type="ECO:0000256" key="1">
    <source>
        <dbReference type="ARBA" id="ARBA00001968"/>
    </source>
</evidence>
<comment type="cofactor">
    <cofactor evidence="1">
        <name>a divalent metal cation</name>
        <dbReference type="ChEBI" id="CHEBI:60240"/>
    </cofactor>
</comment>
<protein>
    <recommendedName>
        <fullName evidence="8">DDE Tnp4 domain-containing protein</fullName>
    </recommendedName>
</protein>
<evidence type="ECO:0000256" key="2">
    <source>
        <dbReference type="ARBA" id="ARBA00004123"/>
    </source>
</evidence>
<gene>
    <name evidence="10" type="ORF">PR001_g22330</name>
    <name evidence="9" type="ORF">PR002_g22631</name>
    <name evidence="11" type="ORF">PR003_g23473</name>
</gene>
<dbReference type="PANTHER" id="PTHR22930:SF281">
    <property type="entry name" value="NUCLEASE"/>
    <property type="match status" value="1"/>
</dbReference>
<keyword evidence="13" id="KW-1185">Reference proteome</keyword>
<evidence type="ECO:0000313" key="12">
    <source>
        <dbReference type="Proteomes" id="UP000429607"/>
    </source>
</evidence>
<proteinExistence type="inferred from homology"/>
<dbReference type="Pfam" id="PF13359">
    <property type="entry name" value="DDE_Tnp_4"/>
    <property type="match status" value="1"/>
</dbReference>
<accession>A0A6A3IWX8</accession>
<dbReference type="Proteomes" id="UP000435112">
    <property type="component" value="Unassembled WGS sequence"/>
</dbReference>
<reference evidence="12 14" key="1">
    <citation type="submission" date="2018-09" db="EMBL/GenBank/DDBJ databases">
        <title>Genomic investigation of the strawberry pathogen Phytophthora fragariae indicates pathogenicity is determined by transcriptional variation in three key races.</title>
        <authorList>
            <person name="Adams T.M."/>
            <person name="Armitage A.D."/>
            <person name="Sobczyk M.K."/>
            <person name="Bates H.J."/>
            <person name="Dunwell J.M."/>
            <person name="Nellist C.F."/>
            <person name="Harrison R.J."/>
        </authorList>
    </citation>
    <scope>NUCLEOTIDE SEQUENCE [LARGE SCALE GENOMIC DNA]</scope>
    <source>
        <strain evidence="10 12">SCRP249</strain>
        <strain evidence="9 14">SCRP324</strain>
        <strain evidence="11 13">SCRP333</strain>
    </source>
</reference>
<dbReference type="GO" id="GO:0005634">
    <property type="term" value="C:nucleus"/>
    <property type="evidence" value="ECO:0007669"/>
    <property type="project" value="UniProtKB-SubCell"/>
</dbReference>
<dbReference type="EMBL" id="QXFT01002488">
    <property type="protein sequence ID" value="KAE9297521.1"/>
    <property type="molecule type" value="Genomic_DNA"/>
</dbReference>
<dbReference type="Proteomes" id="UP000429607">
    <property type="component" value="Unassembled WGS sequence"/>
</dbReference>
<dbReference type="PANTHER" id="PTHR22930">
    <property type="match status" value="1"/>
</dbReference>
<dbReference type="InterPro" id="IPR045249">
    <property type="entry name" value="HARBI1-like"/>
</dbReference>
<keyword evidence="7" id="KW-0539">Nucleus</keyword>
<dbReference type="EMBL" id="QXFU01002459">
    <property type="protein sequence ID" value="KAE8985448.1"/>
    <property type="molecule type" value="Genomic_DNA"/>
</dbReference>
<dbReference type="Proteomes" id="UP000434957">
    <property type="component" value="Unassembled WGS sequence"/>
</dbReference>
<dbReference type="OrthoDB" id="129044at2759"/>
<evidence type="ECO:0000256" key="3">
    <source>
        <dbReference type="ARBA" id="ARBA00006958"/>
    </source>
</evidence>
<evidence type="ECO:0000313" key="9">
    <source>
        <dbReference type="EMBL" id="KAE8985448.1"/>
    </source>
</evidence>
<comment type="similarity">
    <text evidence="3">Belongs to the HARBI1 family.</text>
</comment>
<evidence type="ECO:0000256" key="7">
    <source>
        <dbReference type="ARBA" id="ARBA00023242"/>
    </source>
</evidence>
<evidence type="ECO:0000313" key="11">
    <source>
        <dbReference type="EMBL" id="KAE9297521.1"/>
    </source>
</evidence>
<sequence>MNIGFIYPGAEGAAHDSMVLARSELLREVREHHYVIADAGYALQPQVLTPYRGVRYHLKEWAAESGRPKTAKELYNLRHAKDRNVVERVNGILKRRLKILRVPIECEFVVAKAIVFATACLHNFIRQQNAHDLATDLSDEEDSNEGSDDNGDERWANAIEVFPFDFSSASNWRDWMAAAMWDEYNCFQC</sequence>
<comment type="subcellular location">
    <subcellularLocation>
        <location evidence="2">Nucleus</location>
    </subcellularLocation>
</comment>
<dbReference type="AlphaFoldDB" id="A0A6A3IWX8"/>
<comment type="caution">
    <text evidence="9">The sequence shown here is derived from an EMBL/GenBank/DDBJ whole genome shotgun (WGS) entry which is preliminary data.</text>
</comment>
<evidence type="ECO:0000256" key="5">
    <source>
        <dbReference type="ARBA" id="ARBA00022723"/>
    </source>
</evidence>
<dbReference type="InterPro" id="IPR027806">
    <property type="entry name" value="HARBI1_dom"/>
</dbReference>
<evidence type="ECO:0000259" key="8">
    <source>
        <dbReference type="Pfam" id="PF13359"/>
    </source>
</evidence>
<dbReference type="GO" id="GO:0046872">
    <property type="term" value="F:metal ion binding"/>
    <property type="evidence" value="ECO:0007669"/>
    <property type="project" value="UniProtKB-KW"/>
</dbReference>
<evidence type="ECO:0000256" key="6">
    <source>
        <dbReference type="ARBA" id="ARBA00022801"/>
    </source>
</evidence>
<keyword evidence="6" id="KW-0378">Hydrolase</keyword>
<keyword evidence="5" id="KW-0479">Metal-binding</keyword>
<feature type="domain" description="DDE Tnp4" evidence="8">
    <location>
        <begin position="5"/>
        <end position="123"/>
    </location>
</feature>
<evidence type="ECO:0000313" key="10">
    <source>
        <dbReference type="EMBL" id="KAE8987413.1"/>
    </source>
</evidence>
<dbReference type="GO" id="GO:0016787">
    <property type="term" value="F:hydrolase activity"/>
    <property type="evidence" value="ECO:0007669"/>
    <property type="project" value="UniProtKB-KW"/>
</dbReference>
<name>A0A6A3IWX8_9STRA</name>
<keyword evidence="4" id="KW-0540">Nuclease</keyword>
<dbReference type="GO" id="GO:0004518">
    <property type="term" value="F:nuclease activity"/>
    <property type="evidence" value="ECO:0007669"/>
    <property type="project" value="UniProtKB-KW"/>
</dbReference>
<evidence type="ECO:0000313" key="13">
    <source>
        <dbReference type="Proteomes" id="UP000434957"/>
    </source>
</evidence>
<organism evidence="9 14">
    <name type="scientific">Phytophthora rubi</name>
    <dbReference type="NCBI Taxonomy" id="129364"/>
    <lineage>
        <taxon>Eukaryota</taxon>
        <taxon>Sar</taxon>
        <taxon>Stramenopiles</taxon>
        <taxon>Oomycota</taxon>
        <taxon>Peronosporomycetes</taxon>
        <taxon>Peronosporales</taxon>
        <taxon>Peronosporaceae</taxon>
        <taxon>Phytophthora</taxon>
    </lineage>
</organism>
<evidence type="ECO:0000256" key="4">
    <source>
        <dbReference type="ARBA" id="ARBA00022722"/>
    </source>
</evidence>
<dbReference type="EMBL" id="QXFV01002469">
    <property type="protein sequence ID" value="KAE8987413.1"/>
    <property type="molecule type" value="Genomic_DNA"/>
</dbReference>
<evidence type="ECO:0000313" key="14">
    <source>
        <dbReference type="Proteomes" id="UP000435112"/>
    </source>
</evidence>